<dbReference type="GO" id="GO:0046872">
    <property type="term" value="F:metal ion binding"/>
    <property type="evidence" value="ECO:0007669"/>
    <property type="project" value="UniProtKB-KW"/>
</dbReference>
<keyword evidence="6" id="KW-0408">Iron</keyword>
<evidence type="ECO:0000256" key="7">
    <source>
        <dbReference type="ARBA" id="ARBA00023014"/>
    </source>
</evidence>
<dbReference type="InterPro" id="IPR051198">
    <property type="entry name" value="BchE-like"/>
</dbReference>
<dbReference type="InterPro" id="IPR006158">
    <property type="entry name" value="Cobalamin-bd"/>
</dbReference>
<evidence type="ECO:0000313" key="10">
    <source>
        <dbReference type="EMBL" id="SVC65980.1"/>
    </source>
</evidence>
<dbReference type="Pfam" id="PF04055">
    <property type="entry name" value="Radical_SAM"/>
    <property type="match status" value="1"/>
</dbReference>
<dbReference type="SUPFAM" id="SSF102114">
    <property type="entry name" value="Radical SAM enzymes"/>
    <property type="match status" value="1"/>
</dbReference>
<feature type="non-terminal residue" evidence="10">
    <location>
        <position position="361"/>
    </location>
</feature>
<dbReference type="Gene3D" id="3.40.50.280">
    <property type="entry name" value="Cobalamin-binding domain"/>
    <property type="match status" value="1"/>
</dbReference>
<organism evidence="10">
    <name type="scientific">marine metagenome</name>
    <dbReference type="NCBI Taxonomy" id="408172"/>
    <lineage>
        <taxon>unclassified sequences</taxon>
        <taxon>metagenomes</taxon>
        <taxon>ecological metagenomes</taxon>
    </lineage>
</organism>
<keyword evidence="2" id="KW-0489">Methyltransferase</keyword>
<dbReference type="EMBL" id="UINC01103530">
    <property type="protein sequence ID" value="SVC65980.1"/>
    <property type="molecule type" value="Genomic_DNA"/>
</dbReference>
<dbReference type="SMART" id="SM00729">
    <property type="entry name" value="Elp3"/>
    <property type="match status" value="1"/>
</dbReference>
<dbReference type="InterPro" id="IPR006638">
    <property type="entry name" value="Elp3/MiaA/NifB-like_rSAM"/>
</dbReference>
<evidence type="ECO:0000259" key="8">
    <source>
        <dbReference type="PROSITE" id="PS51332"/>
    </source>
</evidence>
<proteinExistence type="predicted"/>
<reference evidence="10" key="1">
    <citation type="submission" date="2018-05" db="EMBL/GenBank/DDBJ databases">
        <authorList>
            <person name="Lanie J.A."/>
            <person name="Ng W.-L."/>
            <person name="Kazmierczak K.M."/>
            <person name="Andrzejewski T.M."/>
            <person name="Davidsen T.M."/>
            <person name="Wayne K.J."/>
            <person name="Tettelin H."/>
            <person name="Glass J.I."/>
            <person name="Rusch D."/>
            <person name="Podicherti R."/>
            <person name="Tsui H.-C.T."/>
            <person name="Winkler M.E."/>
        </authorList>
    </citation>
    <scope>NUCLEOTIDE SEQUENCE</scope>
</reference>
<accession>A0A382NZB1</accession>
<dbReference type="SFLD" id="SFLDS00029">
    <property type="entry name" value="Radical_SAM"/>
    <property type="match status" value="1"/>
</dbReference>
<dbReference type="AlphaFoldDB" id="A0A382NZB1"/>
<evidence type="ECO:0000256" key="2">
    <source>
        <dbReference type="ARBA" id="ARBA00022603"/>
    </source>
</evidence>
<keyword evidence="5" id="KW-0479">Metal-binding</keyword>
<dbReference type="InterPro" id="IPR007197">
    <property type="entry name" value="rSAM"/>
</dbReference>
<dbReference type="SFLD" id="SFLDG01123">
    <property type="entry name" value="methyltransferase_(Class_B)"/>
    <property type="match status" value="1"/>
</dbReference>
<evidence type="ECO:0000256" key="4">
    <source>
        <dbReference type="ARBA" id="ARBA00022691"/>
    </source>
</evidence>
<keyword evidence="7" id="KW-0411">Iron-sulfur</keyword>
<dbReference type="InterPro" id="IPR023404">
    <property type="entry name" value="rSAM_horseshoe"/>
</dbReference>
<dbReference type="PANTHER" id="PTHR43409:SF7">
    <property type="entry name" value="BLL1977 PROTEIN"/>
    <property type="match status" value="1"/>
</dbReference>
<dbReference type="PROSITE" id="PS51332">
    <property type="entry name" value="B12_BINDING"/>
    <property type="match status" value="1"/>
</dbReference>
<comment type="cofactor">
    <cofactor evidence="1">
        <name>[4Fe-4S] cluster</name>
        <dbReference type="ChEBI" id="CHEBI:49883"/>
    </cofactor>
</comment>
<dbReference type="InterPro" id="IPR058240">
    <property type="entry name" value="rSAM_sf"/>
</dbReference>
<dbReference type="GO" id="GO:0003824">
    <property type="term" value="F:catalytic activity"/>
    <property type="evidence" value="ECO:0007669"/>
    <property type="project" value="InterPro"/>
</dbReference>
<dbReference type="PANTHER" id="PTHR43409">
    <property type="entry name" value="ANAEROBIC MAGNESIUM-PROTOPORPHYRIN IX MONOMETHYL ESTER CYCLASE-RELATED"/>
    <property type="match status" value="1"/>
</dbReference>
<dbReference type="PROSITE" id="PS51918">
    <property type="entry name" value="RADICAL_SAM"/>
    <property type="match status" value="1"/>
</dbReference>
<dbReference type="Gene3D" id="3.80.30.20">
    <property type="entry name" value="tm_1862 like domain"/>
    <property type="match status" value="1"/>
</dbReference>
<gene>
    <name evidence="10" type="ORF">METZ01_LOCUS318834</name>
</gene>
<feature type="domain" description="Radical SAM core" evidence="9">
    <location>
        <begin position="117"/>
        <end position="341"/>
    </location>
</feature>
<name>A0A382NZB1_9ZZZZ</name>
<protein>
    <submittedName>
        <fullName evidence="10">Uncharacterized protein</fullName>
    </submittedName>
</protein>
<keyword evidence="3" id="KW-0808">Transferase</keyword>
<feature type="domain" description="B12-binding" evidence="8">
    <location>
        <begin position="1"/>
        <end position="67"/>
    </location>
</feature>
<evidence type="ECO:0000256" key="6">
    <source>
        <dbReference type="ARBA" id="ARBA00023004"/>
    </source>
</evidence>
<feature type="non-terminal residue" evidence="10">
    <location>
        <position position="1"/>
    </location>
</feature>
<evidence type="ECO:0000256" key="3">
    <source>
        <dbReference type="ARBA" id="ARBA00022679"/>
    </source>
</evidence>
<sequence length="361" mass="41192">WTLCRDLITDIKKQFPNTYIVAGGEHITSMSEYSLRDCDALDCCVLGEGEDTIVELVEAKKSNKVLGNIPGLAYRVADEIRVNPQRTRIRGVSKIPWPEWELFPLNAYFNADMHFGVESEITLPVLASRGCPYLCTFCSSPQMWGTRWEARFPEELLDEIEFYIEKYNATNFDFFDLTAIIRKDWIVAFCQLIIQRGLKINYELSVGTRSEALDDESLGLMYESGCRHIGYAPESWSDETLKLIKKKINKERMFKSISSALEKKMMVKVSFVIGFPHESVRHLWANVPILSRLAFLGTHSVAIIPFSPYPGSELFESLKKEGKLIVDDGYFHSLLKYCGFNSPLSYSDQISNKKLAIHSFG</sequence>
<evidence type="ECO:0000256" key="1">
    <source>
        <dbReference type="ARBA" id="ARBA00001966"/>
    </source>
</evidence>
<evidence type="ECO:0000256" key="5">
    <source>
        <dbReference type="ARBA" id="ARBA00022723"/>
    </source>
</evidence>
<evidence type="ECO:0000259" key="9">
    <source>
        <dbReference type="PROSITE" id="PS51918"/>
    </source>
</evidence>
<dbReference type="GO" id="GO:0051539">
    <property type="term" value="F:4 iron, 4 sulfur cluster binding"/>
    <property type="evidence" value="ECO:0007669"/>
    <property type="project" value="UniProtKB-KW"/>
</dbReference>
<dbReference type="SFLD" id="SFLDG01082">
    <property type="entry name" value="B12-binding_domain_containing"/>
    <property type="match status" value="1"/>
</dbReference>
<dbReference type="InterPro" id="IPR034466">
    <property type="entry name" value="Methyltransferase_Class_B"/>
</dbReference>
<dbReference type="GO" id="GO:0031419">
    <property type="term" value="F:cobalamin binding"/>
    <property type="evidence" value="ECO:0007669"/>
    <property type="project" value="InterPro"/>
</dbReference>
<keyword evidence="4" id="KW-0949">S-adenosyl-L-methionine</keyword>